<dbReference type="OrthoDB" id="5936191at2"/>
<protein>
    <submittedName>
        <fullName evidence="1">Uncharacterized protein</fullName>
    </submittedName>
</protein>
<organism evidence="1 2">
    <name type="scientific">Dyella solisilvae</name>
    <dbReference type="NCBI Taxonomy" id="1920168"/>
    <lineage>
        <taxon>Bacteria</taxon>
        <taxon>Pseudomonadati</taxon>
        <taxon>Pseudomonadota</taxon>
        <taxon>Gammaproteobacteria</taxon>
        <taxon>Lysobacterales</taxon>
        <taxon>Rhodanobacteraceae</taxon>
        <taxon>Dyella</taxon>
    </lineage>
</organism>
<dbReference type="EMBL" id="QQSY01000002">
    <property type="protein sequence ID" value="RDI99015.1"/>
    <property type="molecule type" value="Genomic_DNA"/>
</dbReference>
<gene>
    <name evidence="1" type="ORF">DVT68_11020</name>
</gene>
<evidence type="ECO:0000313" key="1">
    <source>
        <dbReference type="EMBL" id="RDI99015.1"/>
    </source>
</evidence>
<comment type="caution">
    <text evidence="1">The sequence shown here is derived from an EMBL/GenBank/DDBJ whole genome shotgun (WGS) entry which is preliminary data.</text>
</comment>
<reference evidence="1 2" key="1">
    <citation type="submission" date="2018-07" db="EMBL/GenBank/DDBJ databases">
        <title>Dyella solisilvae sp. nov., isolated from the pine and broad-leaved mixed forest soil.</title>
        <authorList>
            <person name="Gao Z."/>
            <person name="Qiu L."/>
        </authorList>
    </citation>
    <scope>NUCLEOTIDE SEQUENCE [LARGE SCALE GENOMIC DNA]</scope>
    <source>
        <strain evidence="1 2">DHG54</strain>
    </source>
</reference>
<name>A0A370K8P7_9GAMM</name>
<accession>A0A370K8P7</accession>
<dbReference type="AlphaFoldDB" id="A0A370K8P7"/>
<dbReference type="InterPro" id="IPR029045">
    <property type="entry name" value="ClpP/crotonase-like_dom_sf"/>
</dbReference>
<keyword evidence="2" id="KW-1185">Reference proteome</keyword>
<proteinExistence type="predicted"/>
<dbReference type="Proteomes" id="UP000254711">
    <property type="component" value="Unassembled WGS sequence"/>
</dbReference>
<dbReference type="Gene3D" id="3.90.226.10">
    <property type="entry name" value="2-enoyl-CoA Hydratase, Chain A, domain 1"/>
    <property type="match status" value="1"/>
</dbReference>
<dbReference type="SUPFAM" id="SSF52096">
    <property type="entry name" value="ClpP/crotonase"/>
    <property type="match status" value="1"/>
</dbReference>
<dbReference type="RefSeq" id="WP_147281714.1">
    <property type="nucleotide sequence ID" value="NZ_QQSY01000002.1"/>
</dbReference>
<sequence>MTLAAQVYAADPAAPGVGGAPVEATGAMAFQVNDDSTTLAVAKVPQIYLYGPIDADAANRFDALLKSGKIRRGSDIYLNSPGGDMAAGLALGRLFRSYSLGTHLGVPRRTSRMPAMPRAAQCANACAYAYLGGLYRWAPSGNDRLGVPPHDAAAATGPGSVTPTELTSYLKDMDIRADLLAPPPTAPGEEVAWLDSERVLATGLANNGYLATTATYRPMAAETSLLLSQMSRDGEHRITLLCRPEGMTLTAQYVIGTERSRKIAARVTRSYFEIDQQPTPQQETGNVSMVDQSLVFSHPVPVDELNRLLSARTMGAWLADRGGAVRYGFLLSLAGVQNHLREYSASCQQIAKAGAGASTAAAQAPRH</sequence>
<evidence type="ECO:0000313" key="2">
    <source>
        <dbReference type="Proteomes" id="UP000254711"/>
    </source>
</evidence>